<keyword evidence="7" id="KW-0770">Synapse</keyword>
<dbReference type="Pfam" id="PF00169">
    <property type="entry name" value="PH"/>
    <property type="match status" value="1"/>
</dbReference>
<evidence type="ECO:0000259" key="15">
    <source>
        <dbReference type="PROSITE" id="PS51258"/>
    </source>
</evidence>
<keyword evidence="2" id="KW-0813">Transport</keyword>
<evidence type="ECO:0000256" key="8">
    <source>
        <dbReference type="ARBA" id="ARBA00023121"/>
    </source>
</evidence>
<evidence type="ECO:0000256" key="10">
    <source>
        <dbReference type="ARBA" id="ARBA00023329"/>
    </source>
</evidence>
<dbReference type="Pfam" id="PF25341">
    <property type="entry name" value="C2_CAPS"/>
    <property type="match status" value="1"/>
</dbReference>
<dbReference type="InterPro" id="IPR057457">
    <property type="entry name" value="CAPS_C2"/>
</dbReference>
<dbReference type="InterPro" id="IPR011993">
    <property type="entry name" value="PH-like_dom_sf"/>
</dbReference>
<evidence type="ECO:0000256" key="4">
    <source>
        <dbReference type="ARBA" id="ARBA00022723"/>
    </source>
</evidence>
<dbReference type="GO" id="GO:0046872">
    <property type="term" value="F:metal ion binding"/>
    <property type="evidence" value="ECO:0007669"/>
    <property type="project" value="UniProtKB-KW"/>
</dbReference>
<dbReference type="GO" id="GO:0098793">
    <property type="term" value="C:presynapse"/>
    <property type="evidence" value="ECO:0007669"/>
    <property type="project" value="GOC"/>
</dbReference>
<accession>L5LEX7</accession>
<comment type="subcellular location">
    <subcellularLocation>
        <location evidence="1">Cytoplasmic vesicle membrane</location>
    </subcellularLocation>
    <subcellularLocation>
        <location evidence="11">Synapse</location>
    </subcellularLocation>
</comment>
<dbReference type="eggNOG" id="KOG3543">
    <property type="taxonomic scope" value="Eukaryota"/>
</dbReference>
<dbReference type="PANTHER" id="PTHR12166">
    <property type="entry name" value="CALCIUM-DEPENDENT SECRETION ACTIVATOR"/>
    <property type="match status" value="1"/>
</dbReference>
<evidence type="ECO:0000256" key="11">
    <source>
        <dbReference type="ARBA" id="ARBA00034103"/>
    </source>
</evidence>
<name>L5LEX7_MYODS</name>
<feature type="region of interest" description="Disordered" evidence="12">
    <location>
        <begin position="237"/>
        <end position="256"/>
    </location>
</feature>
<keyword evidence="4" id="KW-0479">Metal-binding</keyword>
<evidence type="ECO:0000256" key="1">
    <source>
        <dbReference type="ARBA" id="ARBA00004156"/>
    </source>
</evidence>
<dbReference type="Proteomes" id="UP000010556">
    <property type="component" value="Unassembled WGS sequence"/>
</dbReference>
<keyword evidence="5" id="KW-0106">Calcium</keyword>
<feature type="region of interest" description="Disordered" evidence="12">
    <location>
        <begin position="1153"/>
        <end position="1173"/>
    </location>
</feature>
<feature type="domain" description="PH" evidence="13">
    <location>
        <begin position="327"/>
        <end position="430"/>
    </location>
</feature>
<keyword evidence="6" id="KW-0653">Protein transport</keyword>
<dbReference type="SMART" id="SM00233">
    <property type="entry name" value="PH"/>
    <property type="match status" value="1"/>
</dbReference>
<protein>
    <submittedName>
        <fullName evidence="16">Calcium-dependent secretion activator 2</fullName>
    </submittedName>
</protein>
<sequence>MVQSGGCSANDFREVFKKNIEKRVRSLPEIDGLSKETVLSSWIAKYDAIYRGEEDLCKQPSRMTLSAVSELILSKEQLYEMFQQILGIKKLEHQLLYNACQLDNADEQAAQIRRELDGRLQLAEKMAKERKFPKFITKEMETMYIEELRSSVNLLMANLESLPVSKGGPEFKLQKLKRSQNSAFLDIGDESEIQLSKSDVVLSFTLEIVIMEVQGLKSVAPNRIVYCTMEVEGGEKLQTDQAEASRPQWGTQGDFTTTHPRPVVKVKLFTESTGVLALEDKELGRVILYPTSNSSKSAELHQMIVPKNSQDSDLKIKLAVRMDKPPHMKHSGYLYALGQKVWKRWKKRYFVLVQVSQYTFAMCSYREKKSEPQELMQLEGYTVDYTDPHPGLQGGRMFFNAVKEGDTVIFASDDEQDRILWVQAMYRATGQSYKPIPAIQTQKLNPKGGTLQADAQLYADRFQKHGMDEFISANPCKLDHASLFRILQRQTLDHRLNDSYSCLLELGVKDSNRLLPNLKIIHLKTTAVPLNRQENRLRQTLSCGASGEGRMKIEGFNEDKKPSVTGFTNTCTDIGWFSPGQVFVLDEYCARYGVRGCHRHLCYLAELMEHSENGAVIDPTLLHYSFAFCASHVHGNRPDGIGTVSMEEKERFEEIKERLSFLLENQISHFRYCFPFGRPEGALKATLSLLERVLMKDIATPIPAEEVKRVVRKCLEKAALINYTRLTEYAKIEETMSQAAPARKLEEVLHLAELCIEVLQQNEEHHAEAFAWWPDLLAEHAETFWALFTVDMDTALEAQPQDSWDSFPLFQLLNNFLRNDTLLCNGKFHKHLQEIFVPLVVRYVDLMESSIAQSIHRGFEQETWQPVKNIANSLPNVALPKVPSLPLNLPQIPSFSTPSWMAPLNESTNGSATSEDLFWKLDALQMFVLDLHWPEQEFAHHLEQRLKLMASDMIEACVKRTRAAFELKLQKANKTTDLRIPASVCTMFNVLVDAKKQSTKLCALDGGQEQQYHSKIDDLIDNTVKEIISLLVSKVKAAAKYVDVPKPGMDLADTYIMFVRQNQDILREKVNEEMYIEKLFDQWYSSSMKVICVWLADRLDLQLHIYQLKTLIKIVKKTYRDFRLQGVLEGTLNSKTYDTVHRRLTVEEATASVSEGGGLQGITMKDSDEEEEA</sequence>
<dbReference type="EMBL" id="KB112957">
    <property type="protein sequence ID" value="ELK24431.1"/>
    <property type="molecule type" value="Genomic_DNA"/>
</dbReference>
<dbReference type="PANTHER" id="PTHR12166:SF7">
    <property type="entry name" value="CALCIUM-DEPENDENT SECRETION ACTIVATOR 2"/>
    <property type="match status" value="1"/>
</dbReference>
<dbReference type="AlphaFoldDB" id="L5LEX7"/>
<dbReference type="GO" id="GO:0016079">
    <property type="term" value="P:synaptic vesicle exocytosis"/>
    <property type="evidence" value="ECO:0007669"/>
    <property type="project" value="InterPro"/>
</dbReference>
<feature type="domain" description="C2" evidence="14">
    <location>
        <begin position="189"/>
        <end position="304"/>
    </location>
</feature>
<evidence type="ECO:0000256" key="3">
    <source>
        <dbReference type="ARBA" id="ARBA00022483"/>
    </source>
</evidence>
<dbReference type="GO" id="GO:1990504">
    <property type="term" value="P:dense core granule exocytosis"/>
    <property type="evidence" value="ECO:0007669"/>
    <property type="project" value="InterPro"/>
</dbReference>
<dbReference type="GO" id="GO:0030659">
    <property type="term" value="C:cytoplasmic vesicle membrane"/>
    <property type="evidence" value="ECO:0007669"/>
    <property type="project" value="UniProtKB-SubCell"/>
</dbReference>
<dbReference type="PROSITE" id="PS51258">
    <property type="entry name" value="MHD1"/>
    <property type="match status" value="1"/>
</dbReference>
<keyword evidence="8" id="KW-0446">Lipid-binding</keyword>
<gene>
    <name evidence="16" type="ORF">MDA_GLEAN10006414</name>
</gene>
<dbReference type="SUPFAM" id="SSF50729">
    <property type="entry name" value="PH domain-like"/>
    <property type="match status" value="1"/>
</dbReference>
<dbReference type="PROSITE" id="PS50003">
    <property type="entry name" value="PH_DOMAIN"/>
    <property type="match status" value="1"/>
</dbReference>
<evidence type="ECO:0000256" key="7">
    <source>
        <dbReference type="ARBA" id="ARBA00023018"/>
    </source>
</evidence>
<dbReference type="InterPro" id="IPR033227">
    <property type="entry name" value="CAPS"/>
</dbReference>
<dbReference type="PROSITE" id="PS50004">
    <property type="entry name" value="C2"/>
    <property type="match status" value="1"/>
</dbReference>
<evidence type="ECO:0000313" key="16">
    <source>
        <dbReference type="EMBL" id="ELK24431.1"/>
    </source>
</evidence>
<dbReference type="GO" id="GO:0098978">
    <property type="term" value="C:glutamatergic synapse"/>
    <property type="evidence" value="ECO:0007669"/>
    <property type="project" value="TreeGrafter"/>
</dbReference>
<feature type="domain" description="MHD1" evidence="15">
    <location>
        <begin position="790"/>
        <end position="961"/>
    </location>
</feature>
<dbReference type="InterPro" id="IPR010439">
    <property type="entry name" value="MUN_dom"/>
</dbReference>
<dbReference type="GO" id="GO:0015031">
    <property type="term" value="P:protein transport"/>
    <property type="evidence" value="ECO:0007669"/>
    <property type="project" value="UniProtKB-KW"/>
</dbReference>
<keyword evidence="9" id="KW-0472">Membrane</keyword>
<reference evidence="17" key="1">
    <citation type="journal article" date="2013" name="Science">
        <title>Comparative analysis of bat genomes provides insight into the evolution of flight and immunity.</title>
        <authorList>
            <person name="Zhang G."/>
            <person name="Cowled C."/>
            <person name="Shi Z."/>
            <person name="Huang Z."/>
            <person name="Bishop-Lilly K.A."/>
            <person name="Fang X."/>
            <person name="Wynne J.W."/>
            <person name="Xiong Z."/>
            <person name="Baker M.L."/>
            <person name="Zhao W."/>
            <person name="Tachedjian M."/>
            <person name="Zhu Y."/>
            <person name="Zhou P."/>
            <person name="Jiang X."/>
            <person name="Ng J."/>
            <person name="Yang L."/>
            <person name="Wu L."/>
            <person name="Xiao J."/>
            <person name="Feng Y."/>
            <person name="Chen Y."/>
            <person name="Sun X."/>
            <person name="Zhang Y."/>
            <person name="Marsh G.A."/>
            <person name="Crameri G."/>
            <person name="Broder C.C."/>
            <person name="Frey K.G."/>
            <person name="Wang L.F."/>
            <person name="Wang J."/>
        </authorList>
    </citation>
    <scope>NUCLEOTIDE SEQUENCE [LARGE SCALE GENOMIC DNA]</scope>
</reference>
<evidence type="ECO:0000259" key="14">
    <source>
        <dbReference type="PROSITE" id="PS50004"/>
    </source>
</evidence>
<dbReference type="Gene3D" id="2.30.29.30">
    <property type="entry name" value="Pleckstrin-homology domain (PH domain)/Phosphotyrosine-binding domain (PTB)"/>
    <property type="match status" value="1"/>
</dbReference>
<evidence type="ECO:0000256" key="5">
    <source>
        <dbReference type="ARBA" id="ARBA00022837"/>
    </source>
</evidence>
<proteinExistence type="predicted"/>
<evidence type="ECO:0000256" key="9">
    <source>
        <dbReference type="ARBA" id="ARBA00023136"/>
    </source>
</evidence>
<dbReference type="InterPro" id="IPR000008">
    <property type="entry name" value="C2_dom"/>
</dbReference>
<dbReference type="FunFam" id="2.30.29.30:FF:000007">
    <property type="entry name" value="Calcium-dependent secretion activator 2 isoform B"/>
    <property type="match status" value="1"/>
</dbReference>
<dbReference type="Pfam" id="PF06292">
    <property type="entry name" value="MUN"/>
    <property type="match status" value="2"/>
</dbReference>
<organism evidence="16 17">
    <name type="scientific">Myotis davidii</name>
    <name type="common">David's myotis</name>
    <dbReference type="NCBI Taxonomy" id="225400"/>
    <lineage>
        <taxon>Eukaryota</taxon>
        <taxon>Metazoa</taxon>
        <taxon>Chordata</taxon>
        <taxon>Craniata</taxon>
        <taxon>Vertebrata</taxon>
        <taxon>Euteleostomi</taxon>
        <taxon>Mammalia</taxon>
        <taxon>Eutheria</taxon>
        <taxon>Laurasiatheria</taxon>
        <taxon>Chiroptera</taxon>
        <taxon>Yangochiroptera</taxon>
        <taxon>Vespertilionidae</taxon>
        <taxon>Myotis</taxon>
    </lineage>
</organism>
<evidence type="ECO:0000313" key="17">
    <source>
        <dbReference type="Proteomes" id="UP000010556"/>
    </source>
</evidence>
<evidence type="ECO:0000256" key="12">
    <source>
        <dbReference type="SAM" id="MobiDB-lite"/>
    </source>
</evidence>
<evidence type="ECO:0000256" key="6">
    <source>
        <dbReference type="ARBA" id="ARBA00022927"/>
    </source>
</evidence>
<keyword evidence="10" id="KW-0968">Cytoplasmic vesicle</keyword>
<dbReference type="InterPro" id="IPR001849">
    <property type="entry name" value="PH_domain"/>
</dbReference>
<keyword evidence="17" id="KW-1185">Reference proteome</keyword>
<dbReference type="GO" id="GO:0045921">
    <property type="term" value="P:positive regulation of exocytosis"/>
    <property type="evidence" value="ECO:0007669"/>
    <property type="project" value="TreeGrafter"/>
</dbReference>
<evidence type="ECO:0000259" key="13">
    <source>
        <dbReference type="PROSITE" id="PS50003"/>
    </source>
</evidence>
<keyword evidence="3" id="KW-0268">Exocytosis</keyword>
<dbReference type="GO" id="GO:0008289">
    <property type="term" value="F:lipid binding"/>
    <property type="evidence" value="ECO:0007669"/>
    <property type="project" value="UniProtKB-KW"/>
</dbReference>
<dbReference type="SMART" id="SM01145">
    <property type="entry name" value="DUF1041"/>
    <property type="match status" value="1"/>
</dbReference>
<dbReference type="CDD" id="cd01234">
    <property type="entry name" value="PH_CADPS"/>
    <property type="match status" value="1"/>
</dbReference>
<evidence type="ECO:0000256" key="2">
    <source>
        <dbReference type="ARBA" id="ARBA00022448"/>
    </source>
</evidence>
<dbReference type="InterPro" id="IPR014770">
    <property type="entry name" value="Munc13_1"/>
</dbReference>